<evidence type="ECO:0000256" key="9">
    <source>
        <dbReference type="RuleBase" id="RU361145"/>
    </source>
</evidence>
<feature type="binding site" evidence="8">
    <location>
        <position position="99"/>
    </location>
    <ligand>
        <name>Fe cation</name>
        <dbReference type="ChEBI" id="CHEBI:24875"/>
        <label>1</label>
    </ligand>
</feature>
<evidence type="ECO:0000256" key="6">
    <source>
        <dbReference type="ARBA" id="ARBA00026060"/>
    </source>
</evidence>
<evidence type="ECO:0000256" key="1">
    <source>
        <dbReference type="ARBA" id="ARBA00007513"/>
    </source>
</evidence>
<proteinExistence type="inferred from homology"/>
<dbReference type="GO" id="GO:0008198">
    <property type="term" value="F:ferrous iron binding"/>
    <property type="evidence" value="ECO:0007669"/>
    <property type="project" value="TreeGrafter"/>
</dbReference>
<dbReference type="PANTHER" id="PTHR11431:SF125">
    <property type="entry name" value="FERRITIN-1, CHLOROPLASTIC"/>
    <property type="match status" value="1"/>
</dbReference>
<keyword evidence="2 9" id="KW-0409">Iron storage</keyword>
<organism evidence="11 12">
    <name type="scientific">Triticum turgidum subsp. durum</name>
    <name type="common">Durum wheat</name>
    <name type="synonym">Triticum durum</name>
    <dbReference type="NCBI Taxonomy" id="4567"/>
    <lineage>
        <taxon>Eukaryota</taxon>
        <taxon>Viridiplantae</taxon>
        <taxon>Streptophyta</taxon>
        <taxon>Embryophyta</taxon>
        <taxon>Tracheophyta</taxon>
        <taxon>Spermatophyta</taxon>
        <taxon>Magnoliopsida</taxon>
        <taxon>Liliopsida</taxon>
        <taxon>Poales</taxon>
        <taxon>Poaceae</taxon>
        <taxon>BOP clade</taxon>
        <taxon>Pooideae</taxon>
        <taxon>Triticodae</taxon>
        <taxon>Triticeae</taxon>
        <taxon>Triticinae</taxon>
        <taxon>Triticum</taxon>
    </lineage>
</organism>
<dbReference type="Proteomes" id="UP000324705">
    <property type="component" value="Chromosome 5A"/>
</dbReference>
<keyword evidence="3 8" id="KW-0479">Metal-binding</keyword>
<evidence type="ECO:0000313" key="12">
    <source>
        <dbReference type="Proteomes" id="UP000324705"/>
    </source>
</evidence>
<feature type="binding site" evidence="8">
    <location>
        <position position="65"/>
    </location>
    <ligand>
        <name>Fe cation</name>
        <dbReference type="ChEBI" id="CHEBI:24875"/>
        <label>1</label>
    </ligand>
</feature>
<dbReference type="GO" id="GO:0004322">
    <property type="term" value="F:ferroxidase activity"/>
    <property type="evidence" value="ECO:0007669"/>
    <property type="project" value="UniProtKB-EC"/>
</dbReference>
<dbReference type="EMBL" id="LT934119">
    <property type="protein sequence ID" value="VAI16159.1"/>
    <property type="molecule type" value="Genomic_DNA"/>
</dbReference>
<dbReference type="InterPro" id="IPR001519">
    <property type="entry name" value="Ferritin"/>
</dbReference>
<comment type="function">
    <text evidence="9">Stores iron in a soluble, non-toxic, readily available form. Important for iron homeostasis. Iron is taken up in the ferrous form and deposited as ferric hydroxides after oxidation.</text>
</comment>
<dbReference type="GO" id="GO:0006826">
    <property type="term" value="P:iron ion transport"/>
    <property type="evidence" value="ECO:0007669"/>
    <property type="project" value="InterPro"/>
</dbReference>
<dbReference type="EC" id="1.16.3.1" evidence="9"/>
<dbReference type="AlphaFoldDB" id="A0A9R0WLK2"/>
<dbReference type="CDD" id="cd01056">
    <property type="entry name" value="Euk_Ferritin"/>
    <property type="match status" value="1"/>
</dbReference>
<dbReference type="Gramene" id="TRITD5Av1G113970.5">
    <property type="protein sequence ID" value="TRITD5Av1G113970.5"/>
    <property type="gene ID" value="TRITD5Av1G113970"/>
</dbReference>
<sequence length="142" mass="16297">MSACSCRFFKESSDEERGHAEKLMEYQNKRGGRVRLQSIVTPLTEFDHAEKGDALYAMELALALEKLVNEKLHNLHSVATRCNDPQLTDFVESEFLQEQVNLLPYSRVDAIKKISEYVSQLRRVGKGHGVWHFDQMLLEEAA</sequence>
<comment type="catalytic activity">
    <reaction evidence="7 9">
        <text>4 Fe(2+) + O2 + 4 H(+) = 4 Fe(3+) + 2 H2O</text>
        <dbReference type="Rhea" id="RHEA:11148"/>
        <dbReference type="ChEBI" id="CHEBI:15377"/>
        <dbReference type="ChEBI" id="CHEBI:15378"/>
        <dbReference type="ChEBI" id="CHEBI:15379"/>
        <dbReference type="ChEBI" id="CHEBI:29033"/>
        <dbReference type="ChEBI" id="CHEBI:29034"/>
        <dbReference type="EC" id="1.16.3.1"/>
    </reaction>
</comment>
<dbReference type="PROSITE" id="PS50905">
    <property type="entry name" value="FERRITIN_LIKE"/>
    <property type="match status" value="1"/>
</dbReference>
<dbReference type="GO" id="GO:0006879">
    <property type="term" value="P:intracellular iron ion homeostasis"/>
    <property type="evidence" value="ECO:0007669"/>
    <property type="project" value="UniProtKB-KW"/>
</dbReference>
<comment type="similarity">
    <text evidence="1 9">Belongs to the ferritin family.</text>
</comment>
<feature type="binding site" evidence="8">
    <location>
        <position position="16"/>
    </location>
    <ligand>
        <name>Fe cation</name>
        <dbReference type="ChEBI" id="CHEBI:24875"/>
        <label>1</label>
    </ligand>
</feature>
<dbReference type="Pfam" id="PF00210">
    <property type="entry name" value="Ferritin"/>
    <property type="match status" value="1"/>
</dbReference>
<keyword evidence="12" id="KW-1185">Reference proteome</keyword>
<protein>
    <recommendedName>
        <fullName evidence="9">Ferritin</fullName>
        <ecNumber evidence="9">1.16.3.1</ecNumber>
    </recommendedName>
</protein>
<reference evidence="11 12" key="1">
    <citation type="submission" date="2017-09" db="EMBL/GenBank/DDBJ databases">
        <authorList>
            <consortium name="International Durum Wheat Genome Sequencing Consortium (IDWGSC)"/>
            <person name="Milanesi L."/>
        </authorList>
    </citation>
    <scope>NUCLEOTIDE SEQUENCE [LARGE SCALE GENOMIC DNA]</scope>
    <source>
        <strain evidence="12">cv. Svevo</strain>
    </source>
</reference>
<evidence type="ECO:0000256" key="7">
    <source>
        <dbReference type="ARBA" id="ARBA00047990"/>
    </source>
</evidence>
<comment type="function">
    <text evidence="5">Stores iron in a soluble, non-toxic, readily available form. Important for iron homeostasis. Has ferroxidase activity. Iron is taken up in the ferrous form and deposited as ferric hydroxides after oxidation.</text>
</comment>
<name>A0A9R0WLK2_TRITD</name>
<gene>
    <name evidence="11" type="ORF">TRITD_5Av1G113970</name>
</gene>
<evidence type="ECO:0000256" key="8">
    <source>
        <dbReference type="PIRSR" id="PIRSR601519-1"/>
    </source>
</evidence>
<dbReference type="SUPFAM" id="SSF47240">
    <property type="entry name" value="Ferritin-like"/>
    <property type="match status" value="1"/>
</dbReference>
<dbReference type="InterPro" id="IPR008331">
    <property type="entry name" value="Ferritin_DPS_dom"/>
</dbReference>
<dbReference type="GO" id="GO:0008199">
    <property type="term" value="F:ferric iron binding"/>
    <property type="evidence" value="ECO:0007669"/>
    <property type="project" value="InterPro"/>
</dbReference>
<dbReference type="FunFam" id="1.20.1260.10:FF:000034">
    <property type="entry name" value="Ferritin"/>
    <property type="match status" value="1"/>
</dbReference>
<dbReference type="GO" id="GO:0005737">
    <property type="term" value="C:cytoplasm"/>
    <property type="evidence" value="ECO:0007669"/>
    <property type="project" value="TreeGrafter"/>
</dbReference>
<evidence type="ECO:0000256" key="3">
    <source>
        <dbReference type="ARBA" id="ARBA00022723"/>
    </source>
</evidence>
<evidence type="ECO:0000256" key="2">
    <source>
        <dbReference type="ARBA" id="ARBA00022434"/>
    </source>
</evidence>
<evidence type="ECO:0000259" key="10">
    <source>
        <dbReference type="PROSITE" id="PS50905"/>
    </source>
</evidence>
<dbReference type="InterPro" id="IPR012347">
    <property type="entry name" value="Ferritin-like"/>
</dbReference>
<dbReference type="InterPro" id="IPR009040">
    <property type="entry name" value="Ferritin-like_diiron"/>
</dbReference>
<dbReference type="Gene3D" id="1.20.1260.10">
    <property type="match status" value="1"/>
</dbReference>
<feature type="binding site" evidence="8">
    <location>
        <position position="19"/>
    </location>
    <ligand>
        <name>Fe cation</name>
        <dbReference type="ChEBI" id="CHEBI:24875"/>
        <label>1</label>
    </ligand>
</feature>
<dbReference type="InterPro" id="IPR009078">
    <property type="entry name" value="Ferritin-like_SF"/>
</dbReference>
<evidence type="ECO:0000313" key="11">
    <source>
        <dbReference type="EMBL" id="VAI16159.1"/>
    </source>
</evidence>
<keyword evidence="4 8" id="KW-0408">Iron</keyword>
<evidence type="ECO:0000256" key="5">
    <source>
        <dbReference type="ARBA" id="ARBA00025111"/>
    </source>
</evidence>
<accession>A0A9R0WLK2</accession>
<evidence type="ECO:0000256" key="4">
    <source>
        <dbReference type="ARBA" id="ARBA00023004"/>
    </source>
</evidence>
<comment type="subunit">
    <text evidence="6">Oligomer of 24 subunits. There are two types of subunits: L (light) chain and H (heavy) chain. The major chain can be light or heavy, depending on the species and tissue type. The functional molecule forms a roughly spherical shell with a diameter of 12 nm and contains a central cavity into which the insoluble mineral iron core is deposited.</text>
</comment>
<feature type="domain" description="Ferritin-like diiron" evidence="10">
    <location>
        <begin position="1"/>
        <end position="125"/>
    </location>
</feature>
<keyword evidence="9" id="KW-0560">Oxidoreductase</keyword>
<dbReference type="PANTHER" id="PTHR11431">
    <property type="entry name" value="FERRITIN"/>
    <property type="match status" value="1"/>
</dbReference>